<dbReference type="eggNOG" id="COG4932">
    <property type="taxonomic scope" value="Bacteria"/>
</dbReference>
<feature type="compositionally biased region" description="Pro residues" evidence="1">
    <location>
        <begin position="184"/>
        <end position="216"/>
    </location>
</feature>
<dbReference type="EMBL" id="AHAE01000076">
    <property type="protein sequence ID" value="EJZ81441.1"/>
    <property type="molecule type" value="Genomic_DNA"/>
</dbReference>
<proteinExistence type="predicted"/>
<evidence type="ECO:0000256" key="2">
    <source>
        <dbReference type="SAM" id="Phobius"/>
    </source>
</evidence>
<dbReference type="InterPro" id="IPR048052">
    <property type="entry name" value="FM1-like"/>
</dbReference>
<dbReference type="OrthoDB" id="4413421at2"/>
<protein>
    <submittedName>
        <fullName evidence="5">Putative surface-anchored fimbrial subunit</fullName>
    </submittedName>
</protein>
<dbReference type="STRING" id="29321.AAV33_04365"/>
<dbReference type="HOGENOM" id="CLU_085642_0_0_11"/>
<dbReference type="NCBIfam" id="NF033902">
    <property type="entry name" value="iso_D2_wall_anc"/>
    <property type="match status" value="1"/>
</dbReference>
<evidence type="ECO:0000313" key="8">
    <source>
        <dbReference type="Proteomes" id="UP000011016"/>
    </source>
</evidence>
<evidence type="ECO:0000256" key="3">
    <source>
        <dbReference type="SAM" id="SignalP"/>
    </source>
</evidence>
<dbReference type="Proteomes" id="UP000011016">
    <property type="component" value="Unassembled WGS sequence"/>
</dbReference>
<gene>
    <name evidence="5" type="primary">spaI</name>
    <name evidence="5" type="ORF">BN46_1374</name>
    <name evidence="6" type="ORF">HMPREF9719_01628</name>
</gene>
<evidence type="ECO:0000259" key="4">
    <source>
        <dbReference type="Pfam" id="PF16555"/>
    </source>
</evidence>
<dbReference type="Gene3D" id="2.60.40.10">
    <property type="entry name" value="Immunoglobulins"/>
    <property type="match status" value="1"/>
</dbReference>
<feature type="signal peptide" evidence="3">
    <location>
        <begin position="1"/>
        <end position="30"/>
    </location>
</feature>
<keyword evidence="3" id="KW-0732">Signal</keyword>
<sequence>MSHRSRTSAAATMMAGALAAAALAAAPAQARVVTGDTEGLNPAEISCAAGSLTVSKPAANPYDDVPAGELPPGPVAGATFSLHPIKGVDLSTEDGWRDLDGLEAESIAEERLGEERTAVTGEAGQATFDGLEPGAYLVTEQQRDSDEFSFRSAAPFIVTVPTGAPDGSGWVCDVTVVAKNKPDTPTPAPTPPEETTPPAPEPGEPGTPGGEEPPSPGEDGEGQGPSREILANTGVGLIGLVLLAAGAVAAGYLLRSVSRPQS</sequence>
<organism evidence="5 8">
    <name type="scientific">Corynebacterium otitidis ATCC 51513</name>
    <dbReference type="NCBI Taxonomy" id="883169"/>
    <lineage>
        <taxon>Bacteria</taxon>
        <taxon>Bacillati</taxon>
        <taxon>Actinomycetota</taxon>
        <taxon>Actinomycetes</taxon>
        <taxon>Mycobacteriales</taxon>
        <taxon>Corynebacteriaceae</taxon>
        <taxon>Corynebacterium</taxon>
    </lineage>
</organism>
<accession>I7KK38</accession>
<keyword evidence="2" id="KW-1133">Transmembrane helix</keyword>
<dbReference type="InterPro" id="IPR013783">
    <property type="entry name" value="Ig-like_fold"/>
</dbReference>
<dbReference type="RefSeq" id="WP_004601518.1">
    <property type="nucleotide sequence ID" value="NZ_HF541868.1"/>
</dbReference>
<keyword evidence="2" id="KW-0812">Transmembrane</keyword>
<comment type="caution">
    <text evidence="5">The sequence shown here is derived from an EMBL/GenBank/DDBJ whole genome shotgun (WGS) entry which is preliminary data.</text>
</comment>
<dbReference type="InterPro" id="IPR032364">
    <property type="entry name" value="GramPos_pilinD1_N"/>
</dbReference>
<dbReference type="Pfam" id="PF16555">
    <property type="entry name" value="GramPos_pilinD1"/>
    <property type="match status" value="1"/>
</dbReference>
<feature type="domain" description="Gram-positive pilin subunit D1 N-terminal" evidence="4">
    <location>
        <begin position="74"/>
        <end position="180"/>
    </location>
</feature>
<feature type="chain" id="PRO_5010500795" evidence="3">
    <location>
        <begin position="31"/>
        <end position="262"/>
    </location>
</feature>
<dbReference type="AlphaFoldDB" id="I7KK38"/>
<reference evidence="5 8" key="1">
    <citation type="journal article" date="2012" name="J. Bacteriol.">
        <title>Draft Genome Sequence of Turicella otitidis ATCC 51513, Isolated from Middle Ear Fluid from a Child with Otitis Media.</title>
        <authorList>
            <person name="Brinkrolf K."/>
            <person name="Schneider J."/>
            <person name="Knecht M."/>
            <person name="Ruckert C."/>
            <person name="Tauch A."/>
        </authorList>
    </citation>
    <scope>NUCLEOTIDE SEQUENCE [LARGE SCALE GENOMIC DNA]</scope>
    <source>
        <strain evidence="5 8">ATCC 51513</strain>
    </source>
</reference>
<evidence type="ECO:0000313" key="7">
    <source>
        <dbReference type="Proteomes" id="UP000006078"/>
    </source>
</evidence>
<dbReference type="Proteomes" id="UP000006078">
    <property type="component" value="Unassembled WGS sequence"/>
</dbReference>
<keyword evidence="2" id="KW-0472">Membrane</keyword>
<feature type="transmembrane region" description="Helical" evidence="2">
    <location>
        <begin position="235"/>
        <end position="254"/>
    </location>
</feature>
<name>I7KK38_9CORY</name>
<feature type="region of interest" description="Disordered" evidence="1">
    <location>
        <begin position="181"/>
        <end position="229"/>
    </location>
</feature>
<keyword evidence="7" id="KW-1185">Reference proteome</keyword>
<evidence type="ECO:0000256" key="1">
    <source>
        <dbReference type="SAM" id="MobiDB-lite"/>
    </source>
</evidence>
<dbReference type="GO" id="GO:0005975">
    <property type="term" value="P:carbohydrate metabolic process"/>
    <property type="evidence" value="ECO:0007669"/>
    <property type="project" value="UniProtKB-ARBA"/>
</dbReference>
<evidence type="ECO:0000313" key="5">
    <source>
        <dbReference type="EMBL" id="CCI84090.1"/>
    </source>
</evidence>
<reference evidence="6 7" key="2">
    <citation type="submission" date="2012-08" db="EMBL/GenBank/DDBJ databases">
        <title>The Genome Sequence of Turicella otitidis ATCC 51513.</title>
        <authorList>
            <consortium name="The Broad Institute Genome Sequencing Platform"/>
            <person name="Earl A."/>
            <person name="Ward D."/>
            <person name="Feldgarden M."/>
            <person name="Gevers D."/>
            <person name="Huys G."/>
            <person name="Walker B."/>
            <person name="Young S.K."/>
            <person name="Zeng Q."/>
            <person name="Gargeya S."/>
            <person name="Fitzgerald M."/>
            <person name="Haas B."/>
            <person name="Abouelleil A."/>
            <person name="Alvarado L."/>
            <person name="Arachchi H.M."/>
            <person name="Berlin A.M."/>
            <person name="Chapman S.B."/>
            <person name="Goldberg J."/>
            <person name="Griggs A."/>
            <person name="Gujja S."/>
            <person name="Hansen M."/>
            <person name="Howarth C."/>
            <person name="Imamovic A."/>
            <person name="Larimer J."/>
            <person name="McCowen C."/>
            <person name="Montmayeur A."/>
            <person name="Murphy C."/>
            <person name="Neiman D."/>
            <person name="Pearson M."/>
            <person name="Priest M."/>
            <person name="Roberts A."/>
            <person name="Saif S."/>
            <person name="Shea T."/>
            <person name="Sisk P."/>
            <person name="Sykes S."/>
            <person name="Wortman J."/>
            <person name="Nusbaum C."/>
            <person name="Birren B."/>
        </authorList>
    </citation>
    <scope>NUCLEOTIDE SEQUENCE [LARGE SCALE GENOMIC DNA]</scope>
    <source>
        <strain evidence="6 7">ATCC 51513</strain>
    </source>
</reference>
<evidence type="ECO:0000313" key="6">
    <source>
        <dbReference type="EMBL" id="EJZ81441.1"/>
    </source>
</evidence>
<dbReference type="EMBL" id="CAJZ01000201">
    <property type="protein sequence ID" value="CCI84090.1"/>
    <property type="molecule type" value="Genomic_DNA"/>
</dbReference>